<dbReference type="EMBL" id="JANAWD010001217">
    <property type="protein sequence ID" value="KAJ3473896.1"/>
    <property type="molecule type" value="Genomic_DNA"/>
</dbReference>
<sequence length="324" mass="36597">MSCEAACSPQLSSELVTSGDDSQRNPKRFKTGPTIDPSPPDFVFLFPVEIEEMVVRSLCPDGEWPDAATLASCALVCHSWNRVVAKILYPRVQVFGRKSYKLLERTLKQNSDVGRRIHTLCIHDVTPSERASLGALHTLPRIPHLQIKQLFIFGALIPLPVKISGPTVTFPDQKTYPQHCHFLISSQNALLAGLPRFTSLQHIHLYQIRVKSLDSLRKILGSFPGLYSAEFRDVWWGDADAEFRPLHNATSWQLSQFSLSNCTRDHAAPFFWAIPPGRTQTRRRIRENASAKGFFGWTQLYPAELDWIPLVHTGILNTCSRIVQ</sequence>
<evidence type="ECO:0008006" key="4">
    <source>
        <dbReference type="Google" id="ProtNLM"/>
    </source>
</evidence>
<dbReference type="SUPFAM" id="SSF81383">
    <property type="entry name" value="F-box domain"/>
    <property type="match status" value="1"/>
</dbReference>
<reference evidence="2" key="1">
    <citation type="submission" date="2022-07" db="EMBL/GenBank/DDBJ databases">
        <title>Genome Sequence of Physisporinus lineatus.</title>
        <authorList>
            <person name="Buettner E."/>
        </authorList>
    </citation>
    <scope>NUCLEOTIDE SEQUENCE</scope>
    <source>
        <strain evidence="2">VT162</strain>
    </source>
</reference>
<evidence type="ECO:0000313" key="2">
    <source>
        <dbReference type="EMBL" id="KAJ3473896.1"/>
    </source>
</evidence>
<dbReference type="InterPro" id="IPR036047">
    <property type="entry name" value="F-box-like_dom_sf"/>
</dbReference>
<dbReference type="AlphaFoldDB" id="A0AAD5UPH1"/>
<organism evidence="2 3">
    <name type="scientific">Meripilus lineatus</name>
    <dbReference type="NCBI Taxonomy" id="2056292"/>
    <lineage>
        <taxon>Eukaryota</taxon>
        <taxon>Fungi</taxon>
        <taxon>Dikarya</taxon>
        <taxon>Basidiomycota</taxon>
        <taxon>Agaricomycotina</taxon>
        <taxon>Agaricomycetes</taxon>
        <taxon>Polyporales</taxon>
        <taxon>Meripilaceae</taxon>
        <taxon>Meripilus</taxon>
    </lineage>
</organism>
<keyword evidence="3" id="KW-1185">Reference proteome</keyword>
<feature type="compositionally biased region" description="Polar residues" evidence="1">
    <location>
        <begin position="9"/>
        <end position="20"/>
    </location>
</feature>
<dbReference type="Proteomes" id="UP001212997">
    <property type="component" value="Unassembled WGS sequence"/>
</dbReference>
<name>A0AAD5UPH1_9APHY</name>
<feature type="region of interest" description="Disordered" evidence="1">
    <location>
        <begin position="1"/>
        <end position="36"/>
    </location>
</feature>
<gene>
    <name evidence="2" type="ORF">NLI96_g12768</name>
</gene>
<comment type="caution">
    <text evidence="2">The sequence shown here is derived from an EMBL/GenBank/DDBJ whole genome shotgun (WGS) entry which is preliminary data.</text>
</comment>
<proteinExistence type="predicted"/>
<protein>
    <recommendedName>
        <fullName evidence="4">F-box domain-containing protein</fullName>
    </recommendedName>
</protein>
<accession>A0AAD5UPH1</accession>
<evidence type="ECO:0000313" key="3">
    <source>
        <dbReference type="Proteomes" id="UP001212997"/>
    </source>
</evidence>
<evidence type="ECO:0000256" key="1">
    <source>
        <dbReference type="SAM" id="MobiDB-lite"/>
    </source>
</evidence>